<reference evidence="1 2" key="1">
    <citation type="journal article" date="2016" name="Nat. Commun.">
        <title>Thousands of microbial genomes shed light on interconnected biogeochemical processes in an aquifer system.</title>
        <authorList>
            <person name="Anantharaman K."/>
            <person name="Brown C.T."/>
            <person name="Hug L.A."/>
            <person name="Sharon I."/>
            <person name="Castelle C.J."/>
            <person name="Probst A.J."/>
            <person name="Thomas B.C."/>
            <person name="Singh A."/>
            <person name="Wilkins M.J."/>
            <person name="Karaoz U."/>
            <person name="Brodie E.L."/>
            <person name="Williams K.H."/>
            <person name="Hubbard S.S."/>
            <person name="Banfield J.F."/>
        </authorList>
    </citation>
    <scope>NUCLEOTIDE SEQUENCE [LARGE SCALE GENOMIC DNA]</scope>
</reference>
<organism evidence="1 2">
    <name type="scientific">Candidatus Staskawiczbacteria bacterium RIFOXYB1_FULL_37_44</name>
    <dbReference type="NCBI Taxonomy" id="1802223"/>
    <lineage>
        <taxon>Bacteria</taxon>
        <taxon>Candidatus Staskawicziibacteriota</taxon>
    </lineage>
</organism>
<sequence>MILYPKDFIKEVLIKEIGDIANKHAYLSFTLICCGIEFLGKCLDTQVEDFNEYKQNSGEQFKCAIIKLFPNKYHDHCQLLWQGLRNGLVHANTPKSQIGLFSKNDEIYYKILYEQHPVFDKKEDKLIIGVEYFYDDFVEACKKILEMEFSADKMNKPLLNTPSK</sequence>
<proteinExistence type="predicted"/>
<evidence type="ECO:0000313" key="2">
    <source>
        <dbReference type="Proteomes" id="UP000178650"/>
    </source>
</evidence>
<protein>
    <submittedName>
        <fullName evidence="1">Uncharacterized protein</fullName>
    </submittedName>
</protein>
<dbReference type="AlphaFoldDB" id="A0A1G2IV38"/>
<dbReference type="EMBL" id="MHPJ01000015">
    <property type="protein sequence ID" value="OGZ78716.1"/>
    <property type="molecule type" value="Genomic_DNA"/>
</dbReference>
<accession>A0A1G2IV38</accession>
<gene>
    <name evidence="1" type="ORF">A2358_02855</name>
</gene>
<dbReference type="Proteomes" id="UP000178650">
    <property type="component" value="Unassembled WGS sequence"/>
</dbReference>
<name>A0A1G2IV38_9BACT</name>
<evidence type="ECO:0000313" key="1">
    <source>
        <dbReference type="EMBL" id="OGZ78716.1"/>
    </source>
</evidence>
<comment type="caution">
    <text evidence="1">The sequence shown here is derived from an EMBL/GenBank/DDBJ whole genome shotgun (WGS) entry which is preliminary data.</text>
</comment>
<dbReference type="STRING" id="1802223.A2358_02855"/>